<feature type="compositionally biased region" description="Basic and acidic residues" evidence="1">
    <location>
        <begin position="139"/>
        <end position="152"/>
    </location>
</feature>
<feature type="region of interest" description="Disordered" evidence="1">
    <location>
        <begin position="61"/>
        <end position="159"/>
    </location>
</feature>
<evidence type="ECO:0000313" key="3">
    <source>
        <dbReference type="Proteomes" id="UP001160390"/>
    </source>
</evidence>
<reference evidence="2" key="1">
    <citation type="submission" date="2023-01" db="EMBL/GenBank/DDBJ databases">
        <authorList>
            <person name="Piombo E."/>
        </authorList>
    </citation>
    <scope>NUCLEOTIDE SEQUENCE</scope>
</reference>
<protein>
    <submittedName>
        <fullName evidence="2">Uncharacterized protein</fullName>
    </submittedName>
</protein>
<feature type="region of interest" description="Disordered" evidence="1">
    <location>
        <begin position="1"/>
        <end position="49"/>
    </location>
</feature>
<dbReference type="Proteomes" id="UP001160390">
    <property type="component" value="Unassembled WGS sequence"/>
</dbReference>
<dbReference type="EMBL" id="CABFNP030001012">
    <property type="protein sequence ID" value="CAI6089801.1"/>
    <property type="molecule type" value="Genomic_DNA"/>
</dbReference>
<comment type="caution">
    <text evidence="2">The sequence shown here is derived from an EMBL/GenBank/DDBJ whole genome shotgun (WGS) entry which is preliminary data.</text>
</comment>
<proteinExistence type="predicted"/>
<feature type="compositionally biased region" description="Pro residues" evidence="1">
    <location>
        <begin position="91"/>
        <end position="102"/>
    </location>
</feature>
<organism evidence="2 3">
    <name type="scientific">Clonostachys chloroleuca</name>
    <dbReference type="NCBI Taxonomy" id="1926264"/>
    <lineage>
        <taxon>Eukaryota</taxon>
        <taxon>Fungi</taxon>
        <taxon>Dikarya</taxon>
        <taxon>Ascomycota</taxon>
        <taxon>Pezizomycotina</taxon>
        <taxon>Sordariomycetes</taxon>
        <taxon>Hypocreomycetidae</taxon>
        <taxon>Hypocreales</taxon>
        <taxon>Bionectriaceae</taxon>
        <taxon>Clonostachys</taxon>
    </lineage>
</organism>
<keyword evidence="3" id="KW-1185">Reference proteome</keyword>
<feature type="compositionally biased region" description="Polar residues" evidence="1">
    <location>
        <begin position="23"/>
        <end position="40"/>
    </location>
</feature>
<accession>A0AA35M3G2</accession>
<evidence type="ECO:0000256" key="1">
    <source>
        <dbReference type="SAM" id="MobiDB-lite"/>
    </source>
</evidence>
<gene>
    <name evidence="2" type="ORF">CCHLO57077_00001404</name>
</gene>
<dbReference type="AlphaFoldDB" id="A0AA35M3G2"/>
<sequence length="159" mass="17077">MAHTNNLIQNYPTELQPDDDFQSARSIRPSRSTTAQTPGTIEQEPAADDFAVERALLELGGRLRTPPDTAAAAYQTPYQNPGPAGGLVYTAPPPDEPHPQPNLLPEGATVDVTPKARPIGGIVRNLTSSFSSLLRGAKRSSDGHTSEQETPTKKPRRSI</sequence>
<evidence type="ECO:0000313" key="2">
    <source>
        <dbReference type="EMBL" id="CAI6089801.1"/>
    </source>
</evidence>
<feature type="compositionally biased region" description="Polar residues" evidence="1">
    <location>
        <begin position="1"/>
        <end position="13"/>
    </location>
</feature>
<name>A0AA35M3G2_9HYPO</name>